<sequence>MTTPMPTNQLREMLRRIGLQRPVRVDAGSLRDLHRAWRQQVPYENVDIQLGRPISLDQDRLHEKIVKRRRGGYCFEQNGALAVLLRASGFQVTLVEGAVLREQRGEDTWGNHNVLLVDVGLDRWVADGGIGDGFLDPIPLREGVHHQDGYDYRLERLDSSTWRFHHHPGGSIASYDFRTEPRTLADFSARNLALSTSPDSPYVRLLVIARSVGGETLLLVSRTLRRIGPDGASARTIPDKDEFARVLADELLVPVGDIGADGVDRLWAAASEQHDGWLQHSRAVRGRDR</sequence>
<comment type="similarity">
    <text evidence="1 2">Belongs to the arylamine N-acetyltransferase family.</text>
</comment>
<dbReference type="PANTHER" id="PTHR11786:SF0">
    <property type="entry name" value="ARYLAMINE N-ACETYLTRANSFERASE 4-RELATED"/>
    <property type="match status" value="1"/>
</dbReference>
<gene>
    <name evidence="3" type="ORF">ACFSE6_11980</name>
</gene>
<dbReference type="Gene3D" id="3.30.2140.10">
    <property type="entry name" value="Arylamine N-acetyltransferase"/>
    <property type="match status" value="1"/>
</dbReference>
<comment type="caution">
    <text evidence="3">The sequence shown here is derived from an EMBL/GenBank/DDBJ whole genome shotgun (WGS) entry which is preliminary data.</text>
</comment>
<keyword evidence="4" id="KW-1185">Reference proteome</keyword>
<dbReference type="EMBL" id="JBHUEE010000006">
    <property type="protein sequence ID" value="MFD1718556.1"/>
    <property type="molecule type" value="Genomic_DNA"/>
</dbReference>
<dbReference type="SUPFAM" id="SSF54001">
    <property type="entry name" value="Cysteine proteinases"/>
    <property type="match status" value="1"/>
</dbReference>
<dbReference type="InterPro" id="IPR001447">
    <property type="entry name" value="Arylamine_N-AcTrfase"/>
</dbReference>
<dbReference type="RefSeq" id="WP_388007083.1">
    <property type="nucleotide sequence ID" value="NZ_JBHUEE010000006.1"/>
</dbReference>
<name>A0ABW4L978_9MICO</name>
<dbReference type="Pfam" id="PF00797">
    <property type="entry name" value="Acetyltransf_2"/>
    <property type="match status" value="1"/>
</dbReference>
<reference evidence="4" key="1">
    <citation type="journal article" date="2019" name="Int. J. Syst. Evol. Microbiol.">
        <title>The Global Catalogue of Microorganisms (GCM) 10K type strain sequencing project: providing services to taxonomists for standard genome sequencing and annotation.</title>
        <authorList>
            <consortium name="The Broad Institute Genomics Platform"/>
            <consortium name="The Broad Institute Genome Sequencing Center for Infectious Disease"/>
            <person name="Wu L."/>
            <person name="Ma J."/>
        </authorList>
    </citation>
    <scope>NUCLEOTIDE SEQUENCE [LARGE SCALE GENOMIC DNA]</scope>
    <source>
        <strain evidence="4">JCM 17130</strain>
    </source>
</reference>
<evidence type="ECO:0000313" key="4">
    <source>
        <dbReference type="Proteomes" id="UP001597277"/>
    </source>
</evidence>
<dbReference type="Gene3D" id="2.40.128.150">
    <property type="entry name" value="Cysteine proteinases"/>
    <property type="match status" value="1"/>
</dbReference>
<evidence type="ECO:0000256" key="2">
    <source>
        <dbReference type="RuleBase" id="RU003452"/>
    </source>
</evidence>
<accession>A0ABW4L978</accession>
<proteinExistence type="inferred from homology"/>
<protein>
    <submittedName>
        <fullName evidence="3">Arylamine N-acetyltransferase</fullName>
    </submittedName>
</protein>
<evidence type="ECO:0000313" key="3">
    <source>
        <dbReference type="EMBL" id="MFD1718556.1"/>
    </source>
</evidence>
<dbReference type="PRINTS" id="PR01543">
    <property type="entry name" value="ANATRNSFRASE"/>
</dbReference>
<organism evidence="3 4">
    <name type="scientific">Georgenia deserti</name>
    <dbReference type="NCBI Taxonomy" id="2093781"/>
    <lineage>
        <taxon>Bacteria</taxon>
        <taxon>Bacillati</taxon>
        <taxon>Actinomycetota</taxon>
        <taxon>Actinomycetes</taxon>
        <taxon>Micrococcales</taxon>
        <taxon>Bogoriellaceae</taxon>
        <taxon>Georgenia</taxon>
    </lineage>
</organism>
<dbReference type="InterPro" id="IPR038765">
    <property type="entry name" value="Papain-like_cys_pep_sf"/>
</dbReference>
<dbReference type="PANTHER" id="PTHR11786">
    <property type="entry name" value="N-HYDROXYARYLAMINE O-ACETYLTRANSFERASE"/>
    <property type="match status" value="1"/>
</dbReference>
<dbReference type="Proteomes" id="UP001597277">
    <property type="component" value="Unassembled WGS sequence"/>
</dbReference>
<evidence type="ECO:0000256" key="1">
    <source>
        <dbReference type="ARBA" id="ARBA00006547"/>
    </source>
</evidence>